<evidence type="ECO:0000313" key="2">
    <source>
        <dbReference type="Proteomes" id="UP000295023"/>
    </source>
</evidence>
<dbReference type="SUPFAM" id="SSF52540">
    <property type="entry name" value="P-loop containing nucleoside triphosphate hydrolases"/>
    <property type="match status" value="1"/>
</dbReference>
<dbReference type="Proteomes" id="UP000295023">
    <property type="component" value="Unassembled WGS sequence"/>
</dbReference>
<dbReference type="EMBL" id="SKBM01000007">
    <property type="protein sequence ID" value="TCZ63527.1"/>
    <property type="molecule type" value="Genomic_DNA"/>
</dbReference>
<dbReference type="OrthoDB" id="7364034at2"/>
<dbReference type="InterPro" id="IPR027417">
    <property type="entry name" value="P-loop_NTPase"/>
</dbReference>
<reference evidence="1 2" key="1">
    <citation type="submission" date="2019-03" db="EMBL/GenBank/DDBJ databases">
        <title>Paracraurococcus aquatilis NE82 genome sequence.</title>
        <authorList>
            <person name="Zhao Y."/>
            <person name="Du Z."/>
        </authorList>
    </citation>
    <scope>NUCLEOTIDE SEQUENCE [LARGE SCALE GENOMIC DNA]</scope>
    <source>
        <strain evidence="1 2">NE82</strain>
    </source>
</reference>
<dbReference type="AlphaFoldDB" id="A0A4V2WLT6"/>
<dbReference type="RefSeq" id="WP_132287340.1">
    <property type="nucleotide sequence ID" value="NZ_SKBM01000007.1"/>
</dbReference>
<gene>
    <name evidence="1" type="ORF">EXY23_09020</name>
</gene>
<keyword evidence="2" id="KW-1185">Reference proteome</keyword>
<dbReference type="Gene3D" id="3.40.50.300">
    <property type="entry name" value="P-loop containing nucleotide triphosphate hydrolases"/>
    <property type="match status" value="1"/>
</dbReference>
<name>A0A4V2WLT6_9PROT</name>
<evidence type="ECO:0000313" key="1">
    <source>
        <dbReference type="EMBL" id="TCZ63527.1"/>
    </source>
</evidence>
<organism evidence="1 2">
    <name type="scientific">Roseicella aquatilis</name>
    <dbReference type="NCBI Taxonomy" id="2527868"/>
    <lineage>
        <taxon>Bacteria</taxon>
        <taxon>Pseudomonadati</taxon>
        <taxon>Pseudomonadota</taxon>
        <taxon>Alphaproteobacteria</taxon>
        <taxon>Acetobacterales</taxon>
        <taxon>Roseomonadaceae</taxon>
        <taxon>Roseicella</taxon>
    </lineage>
</organism>
<protein>
    <submittedName>
        <fullName evidence="1">Uncharacterized protein</fullName>
    </submittedName>
</protein>
<sequence length="203" mass="20787">MGLILNPRGAGGAGKTALVRRLMAAYGPATPLHRPGRTRPAGYCLPHPAGGRPLIVLGAYEASRGGCDTIPLRDGGLAEALQLAGHLAATGHDVILEGRALSREQDATAALAAAHLLHVLALATPPEACARALAARHRAPRAALPHLTDGAAREQAEIAAACARLWQAGAVVESLLPEAAFLRARALLKLDDPPALRSIPGAA</sequence>
<accession>A0A4V2WLT6</accession>
<comment type="caution">
    <text evidence="1">The sequence shown here is derived from an EMBL/GenBank/DDBJ whole genome shotgun (WGS) entry which is preliminary data.</text>
</comment>
<proteinExistence type="predicted"/>